<dbReference type="Pfam" id="PF00392">
    <property type="entry name" value="GntR"/>
    <property type="match status" value="1"/>
</dbReference>
<dbReference type="InterPro" id="IPR000524">
    <property type="entry name" value="Tscrpt_reg_HTH_GntR"/>
</dbReference>
<dbReference type="PANTHER" id="PTHR43537">
    <property type="entry name" value="TRANSCRIPTIONAL REGULATOR, GNTR FAMILY"/>
    <property type="match status" value="1"/>
</dbReference>
<dbReference type="PRINTS" id="PR00035">
    <property type="entry name" value="HTHGNTR"/>
</dbReference>
<dbReference type="EMBL" id="JACBZP010000001">
    <property type="protein sequence ID" value="NYI67150.1"/>
    <property type="molecule type" value="Genomic_DNA"/>
</dbReference>
<feature type="domain" description="HTH gntR-type" evidence="4">
    <location>
        <begin position="18"/>
        <end position="85"/>
    </location>
</feature>
<evidence type="ECO:0000256" key="3">
    <source>
        <dbReference type="ARBA" id="ARBA00023163"/>
    </source>
</evidence>
<dbReference type="SUPFAM" id="SSF46785">
    <property type="entry name" value="Winged helix' DNA-binding domain"/>
    <property type="match status" value="1"/>
</dbReference>
<organism evidence="5 6">
    <name type="scientific">Spelaeicoccus albus</name>
    <dbReference type="NCBI Taxonomy" id="1280376"/>
    <lineage>
        <taxon>Bacteria</taxon>
        <taxon>Bacillati</taxon>
        <taxon>Actinomycetota</taxon>
        <taxon>Actinomycetes</taxon>
        <taxon>Micrococcales</taxon>
        <taxon>Brevibacteriaceae</taxon>
        <taxon>Spelaeicoccus</taxon>
    </lineage>
</organism>
<evidence type="ECO:0000313" key="5">
    <source>
        <dbReference type="EMBL" id="NYI67150.1"/>
    </source>
</evidence>
<dbReference type="Gene3D" id="1.10.10.10">
    <property type="entry name" value="Winged helix-like DNA-binding domain superfamily/Winged helix DNA-binding domain"/>
    <property type="match status" value="1"/>
</dbReference>
<comment type="caution">
    <text evidence="5">The sequence shown here is derived from an EMBL/GenBank/DDBJ whole genome shotgun (WGS) entry which is preliminary data.</text>
</comment>
<dbReference type="Pfam" id="PF07729">
    <property type="entry name" value="FCD"/>
    <property type="match status" value="1"/>
</dbReference>
<protein>
    <submittedName>
        <fullName evidence="5">DNA-binding GntR family transcriptional regulator</fullName>
    </submittedName>
</protein>
<evidence type="ECO:0000256" key="2">
    <source>
        <dbReference type="ARBA" id="ARBA00023125"/>
    </source>
</evidence>
<dbReference type="Proteomes" id="UP000539111">
    <property type="component" value="Unassembled WGS sequence"/>
</dbReference>
<dbReference type="InterPro" id="IPR008920">
    <property type="entry name" value="TF_FadR/GntR_C"/>
</dbReference>
<dbReference type="SUPFAM" id="SSF48008">
    <property type="entry name" value="GntR ligand-binding domain-like"/>
    <property type="match status" value="1"/>
</dbReference>
<keyword evidence="3" id="KW-0804">Transcription</keyword>
<dbReference type="SMART" id="SM00895">
    <property type="entry name" value="FCD"/>
    <property type="match status" value="1"/>
</dbReference>
<sequence>MHGSHQSAAAASKIKSPPSLAALATQSLTDIILSGDFLPGDRLVEERLCEQLGISRPPLREALKSLEYAGLIVQIPRRGAIVTPLTQHDVFEIVTMRRDLERLAMQLALPNLNSDRLARCYSALEAMDEIVPTDNEAAMTRAGFEFHISVVGLAGHHRLETAYRSMALQLELCMAMNNRARRRLEDLTGNVERHRTLLAVIERGDCAEITDALDHHGSETFLIDVVDQLDGASDESAAWLERLRAHAASDSGARS</sequence>
<accession>A0A7Z0D1Y2</accession>
<keyword evidence="1" id="KW-0805">Transcription regulation</keyword>
<dbReference type="Gene3D" id="1.20.120.530">
    <property type="entry name" value="GntR ligand-binding domain-like"/>
    <property type="match status" value="1"/>
</dbReference>
<name>A0A7Z0D1Y2_9MICO</name>
<evidence type="ECO:0000256" key="1">
    <source>
        <dbReference type="ARBA" id="ARBA00023015"/>
    </source>
</evidence>
<dbReference type="InterPro" id="IPR011711">
    <property type="entry name" value="GntR_C"/>
</dbReference>
<dbReference type="GO" id="GO:0003677">
    <property type="term" value="F:DNA binding"/>
    <property type="evidence" value="ECO:0007669"/>
    <property type="project" value="UniProtKB-KW"/>
</dbReference>
<dbReference type="PANTHER" id="PTHR43537:SF24">
    <property type="entry name" value="GLUCONATE OPERON TRANSCRIPTIONAL REPRESSOR"/>
    <property type="match status" value="1"/>
</dbReference>
<evidence type="ECO:0000313" key="6">
    <source>
        <dbReference type="Proteomes" id="UP000539111"/>
    </source>
</evidence>
<keyword evidence="6" id="KW-1185">Reference proteome</keyword>
<dbReference type="CDD" id="cd07377">
    <property type="entry name" value="WHTH_GntR"/>
    <property type="match status" value="1"/>
</dbReference>
<evidence type="ECO:0000259" key="4">
    <source>
        <dbReference type="PROSITE" id="PS50949"/>
    </source>
</evidence>
<dbReference type="PROSITE" id="PS50949">
    <property type="entry name" value="HTH_GNTR"/>
    <property type="match status" value="1"/>
</dbReference>
<keyword evidence="2 5" id="KW-0238">DNA-binding</keyword>
<proteinExistence type="predicted"/>
<dbReference type="InterPro" id="IPR036388">
    <property type="entry name" value="WH-like_DNA-bd_sf"/>
</dbReference>
<reference evidence="5 6" key="1">
    <citation type="submission" date="2020-07" db="EMBL/GenBank/DDBJ databases">
        <title>Sequencing the genomes of 1000 actinobacteria strains.</title>
        <authorList>
            <person name="Klenk H.-P."/>
        </authorList>
    </citation>
    <scope>NUCLEOTIDE SEQUENCE [LARGE SCALE GENOMIC DNA]</scope>
    <source>
        <strain evidence="5 6">DSM 26341</strain>
    </source>
</reference>
<gene>
    <name evidence="5" type="ORF">BJY26_001456</name>
</gene>
<dbReference type="GO" id="GO:0003700">
    <property type="term" value="F:DNA-binding transcription factor activity"/>
    <property type="evidence" value="ECO:0007669"/>
    <property type="project" value="InterPro"/>
</dbReference>
<dbReference type="AlphaFoldDB" id="A0A7Z0D1Y2"/>
<dbReference type="InterPro" id="IPR036390">
    <property type="entry name" value="WH_DNA-bd_sf"/>
</dbReference>
<dbReference type="RefSeq" id="WP_179426928.1">
    <property type="nucleotide sequence ID" value="NZ_JACBZP010000001.1"/>
</dbReference>
<dbReference type="SMART" id="SM00345">
    <property type="entry name" value="HTH_GNTR"/>
    <property type="match status" value="1"/>
</dbReference>